<dbReference type="RefSeq" id="WP_148619337.1">
    <property type="nucleotide sequence ID" value="NZ_CP043043.1"/>
</dbReference>
<gene>
    <name evidence="3" type="ORF">FXF46_01970</name>
</gene>
<keyword evidence="1" id="KW-0732">Signal</keyword>
<dbReference type="EMBL" id="CP043043">
    <property type="protein sequence ID" value="QEH95171.1"/>
    <property type="molecule type" value="Genomic_DNA"/>
</dbReference>
<dbReference type="InterPro" id="IPR011051">
    <property type="entry name" value="RmlC_Cupin_sf"/>
</dbReference>
<sequence length="141" mass="15125">MNIRPGILALLFAPTLAAAQVVHPAHVPAIYPAPGSTLQEFVGIRSVLLSTHQSIALFTLAPGTTYPESYNRTSEEIYLIHEGKGTVWLGSDISPVQAGDIVRISPHLKHHIAAAADSSLSFYAISAPPFTANDYVQTQNH</sequence>
<dbReference type="SUPFAM" id="SSF51182">
    <property type="entry name" value="RmlC-like cupins"/>
    <property type="match status" value="1"/>
</dbReference>
<dbReference type="InterPro" id="IPR013096">
    <property type="entry name" value="Cupin_2"/>
</dbReference>
<dbReference type="InterPro" id="IPR014710">
    <property type="entry name" value="RmlC-like_jellyroll"/>
</dbReference>
<dbReference type="InterPro" id="IPR052538">
    <property type="entry name" value="Flavonoid_dioxygenase-like"/>
</dbReference>
<organism evidence="3 4">
    <name type="scientific">Gluconobacter thailandicus</name>
    <dbReference type="NCBI Taxonomy" id="257438"/>
    <lineage>
        <taxon>Bacteria</taxon>
        <taxon>Pseudomonadati</taxon>
        <taxon>Pseudomonadota</taxon>
        <taxon>Alphaproteobacteria</taxon>
        <taxon>Acetobacterales</taxon>
        <taxon>Acetobacteraceae</taxon>
        <taxon>Gluconobacter</taxon>
    </lineage>
</organism>
<evidence type="ECO:0000313" key="3">
    <source>
        <dbReference type="EMBL" id="QEH95171.1"/>
    </source>
</evidence>
<name>A0AAP9EPX7_GLUTH</name>
<protein>
    <submittedName>
        <fullName evidence="3">Cupin domain-containing protein</fullName>
    </submittedName>
</protein>
<evidence type="ECO:0000256" key="1">
    <source>
        <dbReference type="SAM" id="SignalP"/>
    </source>
</evidence>
<dbReference type="AlphaFoldDB" id="A0AAP9EPX7"/>
<feature type="domain" description="Cupin type-2" evidence="2">
    <location>
        <begin position="57"/>
        <end position="125"/>
    </location>
</feature>
<dbReference type="PANTHER" id="PTHR43346:SF1">
    <property type="entry name" value="QUERCETIN 2,3-DIOXYGENASE-RELATED"/>
    <property type="match status" value="1"/>
</dbReference>
<evidence type="ECO:0000313" key="4">
    <source>
        <dbReference type="Proteomes" id="UP000323560"/>
    </source>
</evidence>
<evidence type="ECO:0000259" key="2">
    <source>
        <dbReference type="Pfam" id="PF07883"/>
    </source>
</evidence>
<feature type="chain" id="PRO_5042910564" evidence="1">
    <location>
        <begin position="20"/>
        <end position="141"/>
    </location>
</feature>
<proteinExistence type="predicted"/>
<feature type="signal peptide" evidence="1">
    <location>
        <begin position="1"/>
        <end position="19"/>
    </location>
</feature>
<reference evidence="3 4" key="1">
    <citation type="submission" date="2019-08" db="EMBL/GenBank/DDBJ databases">
        <title>Gluconobacter frateurii HD924 genome.</title>
        <authorList>
            <person name="Liu Y."/>
            <person name="Zhang P."/>
        </authorList>
    </citation>
    <scope>NUCLEOTIDE SEQUENCE [LARGE SCALE GENOMIC DNA]</scope>
    <source>
        <strain evidence="3 4">HD924</strain>
    </source>
</reference>
<dbReference type="Gene3D" id="2.60.120.10">
    <property type="entry name" value="Jelly Rolls"/>
    <property type="match status" value="1"/>
</dbReference>
<dbReference type="KEGG" id="gti:FXF46_01970"/>
<dbReference type="Pfam" id="PF07883">
    <property type="entry name" value="Cupin_2"/>
    <property type="match status" value="1"/>
</dbReference>
<accession>A0AAP9EPX7</accession>
<dbReference type="PANTHER" id="PTHR43346">
    <property type="entry name" value="LIGAND BINDING DOMAIN PROTEIN, PUTATIVE (AFU_ORTHOLOGUE AFUA_6G14370)-RELATED"/>
    <property type="match status" value="1"/>
</dbReference>
<dbReference type="Proteomes" id="UP000323560">
    <property type="component" value="Chromosome"/>
</dbReference>